<dbReference type="Pfam" id="PF00873">
    <property type="entry name" value="ACR_tran"/>
    <property type="match status" value="1"/>
</dbReference>
<sequence length="1041" mass="111539">MNVSEPFIRRPVATSLLMVAILLSGLMGYRFLPLATLPTVDYPTIQVQTFYPGASPEVMTSSVTAPLERQLGQMPGLAEMTSASSAGASIITLQFGLSLSLDVAEQEVQAAINAANNLLPSDLPAPPIYFKVNPADAPILTLSVTSKTLPLTELEDLSETRLAQKISQQPGVGLVSVAGGQRPAVRVQLNPTALAAYGLNIDDVRTILGNANVNIPKGSFDGPTRASTIAANDQLTSAEGYADQIIAYRNGAPVRLSDVAKVINGPENTKIAAWAGKTPAIILNVQRQPGANVIATADSVRKLLPKLLADLPAAVNVDVMSDRTVTIRASVADVKFEMIVAIVLVVLVIFLFLRTLPATLIPSLSAPLSLVGAFGIMYLLGYSLDNLSLMALTIATGFVVDDAIVMIENIARHVEDGMEPLAAALQGSREIGFTIISLTVSLIAVLIPLLFMGEVVGRLFHEFAVTLAVTIVISAFVSLTLVPMMCARLIRHRPDNERGRFDLAAEHVFNRIIAGYAKALDVVLRHQALTLIVALATLGLTAWLYIIIPKGFFPVQDTGVIQAISEGPQDASFSEMARLQGKLADVLLKDRDVDTIASFVGVDGSNLTLNSGRFLINLKPQDQRKDTISDVIRRLGREASDIMGVKLYMQPSQDLTIDSTVTRAQYKFVLENANSELFKEWAPKLVERLRQSPELADVSSDMQQQGAALDIVIDRATAARFGITPASVDNVLYDLFGQRIISTIYTQSNQYRVILEGERSVQASLKGLDKIYLPSNASTSNGQVPLSAFVHVKKRAGPLVITHLGQFPATTISFNLARGVSLGAGVAAIERAKAEVGLPDSFVVAYQGAAAAFQASLTNQLLLIAAAVVTMYIVLGVLYESFIHPITILSTLPSASVGALLTLLLFGYELDVIAIIGIILLIGIVKKNAIMMIDFALEAERVEGLSPVAAIRQACLLRFRPILMTTMAAILGALPLMLGSGVGYELRQPLGYAIVGGLVVSQILTLFTTPVIYLYFDRLARRLRRSGDPGPMAGPEPEPAE</sequence>
<reference evidence="2" key="1">
    <citation type="journal article" date="2022" name="ISME J.">
        <title>Identification of active gaseous-alkane degraders at natural gas seeps.</title>
        <authorList>
            <person name="Farhan Ul Haque M."/>
            <person name="Hernandez M."/>
            <person name="Crombie A.T."/>
            <person name="Murrell J.C."/>
        </authorList>
    </citation>
    <scope>NUCLEOTIDE SEQUENCE</scope>
    <source>
        <strain evidence="2">PC2</strain>
    </source>
</reference>
<protein>
    <submittedName>
        <fullName evidence="2">Multidrug efflux RND transporter permease subunit</fullName>
    </submittedName>
</protein>
<proteinExistence type="predicted"/>
<dbReference type="Gene3D" id="3.30.70.1440">
    <property type="entry name" value="Multidrug efflux transporter AcrB pore domain"/>
    <property type="match status" value="1"/>
</dbReference>
<feature type="transmembrane region" description="Helical" evidence="1">
    <location>
        <begin position="463"/>
        <end position="490"/>
    </location>
</feature>
<feature type="transmembrane region" description="Helical" evidence="1">
    <location>
        <begin position="528"/>
        <end position="548"/>
    </location>
</feature>
<dbReference type="Proteomes" id="UP001139104">
    <property type="component" value="Unassembled WGS sequence"/>
</dbReference>
<comment type="caution">
    <text evidence="2">The sequence shown here is derived from an EMBL/GenBank/DDBJ whole genome shotgun (WGS) entry which is preliminary data.</text>
</comment>
<dbReference type="SUPFAM" id="SSF82693">
    <property type="entry name" value="Multidrug efflux transporter AcrB pore domain, PN1, PN2, PC1 and PC2 subdomains"/>
    <property type="match status" value="3"/>
</dbReference>
<dbReference type="InterPro" id="IPR027463">
    <property type="entry name" value="AcrB_DN_DC_subdom"/>
</dbReference>
<dbReference type="NCBIfam" id="NF033617">
    <property type="entry name" value="RND_permease_2"/>
    <property type="match status" value="1"/>
</dbReference>
<dbReference type="SUPFAM" id="SSF82714">
    <property type="entry name" value="Multidrug efflux transporter AcrB TolC docking domain, DN and DC subdomains"/>
    <property type="match status" value="2"/>
</dbReference>
<evidence type="ECO:0000313" key="2">
    <source>
        <dbReference type="EMBL" id="MCI4683241.1"/>
    </source>
</evidence>
<organism evidence="2 3">
    <name type="scientific">Candidatus Rhodoblastus alkanivorans</name>
    <dbReference type="NCBI Taxonomy" id="2954117"/>
    <lineage>
        <taxon>Bacteria</taxon>
        <taxon>Pseudomonadati</taxon>
        <taxon>Pseudomonadota</taxon>
        <taxon>Alphaproteobacteria</taxon>
        <taxon>Hyphomicrobiales</taxon>
        <taxon>Rhodoblastaceae</taxon>
        <taxon>Rhodoblastus</taxon>
    </lineage>
</organism>
<accession>A0ABS9Z730</accession>
<feature type="transmembrane region" description="Helical" evidence="1">
    <location>
        <begin position="990"/>
        <end position="1016"/>
    </location>
</feature>
<feature type="transmembrane region" description="Helical" evidence="1">
    <location>
        <begin position="431"/>
        <end position="451"/>
    </location>
</feature>
<dbReference type="SUPFAM" id="SSF82866">
    <property type="entry name" value="Multidrug efflux transporter AcrB transmembrane domain"/>
    <property type="match status" value="2"/>
</dbReference>
<dbReference type="RefSeq" id="WP_243067203.1">
    <property type="nucleotide sequence ID" value="NZ_JAIVFK010000028.1"/>
</dbReference>
<dbReference type="InterPro" id="IPR001036">
    <property type="entry name" value="Acrflvin-R"/>
</dbReference>
<dbReference type="Gene3D" id="3.30.2090.10">
    <property type="entry name" value="Multidrug efflux transporter AcrB TolC docking domain, DN and DC subdomains"/>
    <property type="match status" value="2"/>
</dbReference>
<feature type="transmembrane region" description="Helical" evidence="1">
    <location>
        <begin position="861"/>
        <end position="879"/>
    </location>
</feature>
<keyword evidence="1" id="KW-0472">Membrane</keyword>
<dbReference type="PANTHER" id="PTHR32063:SF21">
    <property type="entry name" value="MULTIDRUG RESISTANCE PROTEIN MDTB"/>
    <property type="match status" value="1"/>
</dbReference>
<feature type="transmembrane region" description="Helical" evidence="1">
    <location>
        <begin position="12"/>
        <end position="32"/>
    </location>
</feature>
<name>A0ABS9Z730_9HYPH</name>
<feature type="transmembrane region" description="Helical" evidence="1">
    <location>
        <begin position="957"/>
        <end position="978"/>
    </location>
</feature>
<dbReference type="Gene3D" id="1.20.1640.10">
    <property type="entry name" value="Multidrug efflux transporter AcrB transmembrane domain"/>
    <property type="match status" value="2"/>
</dbReference>
<gene>
    <name evidence="2" type="ORF">K2U94_10745</name>
</gene>
<evidence type="ECO:0000313" key="3">
    <source>
        <dbReference type="Proteomes" id="UP001139104"/>
    </source>
</evidence>
<dbReference type="Gene3D" id="3.30.70.1320">
    <property type="entry name" value="Multidrug efflux transporter AcrB pore domain like"/>
    <property type="match status" value="1"/>
</dbReference>
<feature type="transmembrane region" description="Helical" evidence="1">
    <location>
        <begin position="360"/>
        <end position="381"/>
    </location>
</feature>
<dbReference type="PANTHER" id="PTHR32063">
    <property type="match status" value="1"/>
</dbReference>
<evidence type="ECO:0000256" key="1">
    <source>
        <dbReference type="SAM" id="Phobius"/>
    </source>
</evidence>
<dbReference type="PRINTS" id="PR00702">
    <property type="entry name" value="ACRIFLAVINRP"/>
</dbReference>
<dbReference type="Gene3D" id="3.30.70.1430">
    <property type="entry name" value="Multidrug efflux transporter AcrB pore domain"/>
    <property type="match status" value="2"/>
</dbReference>
<keyword evidence="1" id="KW-1133">Transmembrane helix</keyword>
<keyword evidence="3" id="KW-1185">Reference proteome</keyword>
<keyword evidence="1" id="KW-0812">Transmembrane</keyword>
<dbReference type="EMBL" id="JAIVFP010000001">
    <property type="protein sequence ID" value="MCI4683241.1"/>
    <property type="molecule type" value="Genomic_DNA"/>
</dbReference>
<feature type="transmembrane region" description="Helical" evidence="1">
    <location>
        <begin position="336"/>
        <end position="353"/>
    </location>
</feature>
<feature type="transmembrane region" description="Helical" evidence="1">
    <location>
        <begin position="912"/>
        <end position="937"/>
    </location>
</feature>